<gene>
    <name evidence="2" type="ORF">EYF80_061506</name>
</gene>
<sequence>MQLLSRQINNDRWSSGPPSITKSAAPLRAPRLHPGLDDDNIRQISGLRSRGQEDCRGPSAGVNPSVFILSLYFRKSLLLEKYFTCQEEGDRHFHRWSLASQQAFLSAEFGAVIAT</sequence>
<proteinExistence type="predicted"/>
<accession>A0A4Z2EHQ5</accession>
<evidence type="ECO:0000313" key="3">
    <source>
        <dbReference type="Proteomes" id="UP000314294"/>
    </source>
</evidence>
<feature type="region of interest" description="Disordered" evidence="1">
    <location>
        <begin position="1"/>
        <end position="40"/>
    </location>
</feature>
<name>A0A4Z2EHQ5_9TELE</name>
<organism evidence="2 3">
    <name type="scientific">Liparis tanakae</name>
    <name type="common">Tanaka's snailfish</name>
    <dbReference type="NCBI Taxonomy" id="230148"/>
    <lineage>
        <taxon>Eukaryota</taxon>
        <taxon>Metazoa</taxon>
        <taxon>Chordata</taxon>
        <taxon>Craniata</taxon>
        <taxon>Vertebrata</taxon>
        <taxon>Euteleostomi</taxon>
        <taxon>Actinopterygii</taxon>
        <taxon>Neopterygii</taxon>
        <taxon>Teleostei</taxon>
        <taxon>Neoteleostei</taxon>
        <taxon>Acanthomorphata</taxon>
        <taxon>Eupercaria</taxon>
        <taxon>Perciformes</taxon>
        <taxon>Cottioidei</taxon>
        <taxon>Cottales</taxon>
        <taxon>Liparidae</taxon>
        <taxon>Liparis</taxon>
    </lineage>
</organism>
<dbReference type="AlphaFoldDB" id="A0A4Z2EHQ5"/>
<keyword evidence="3" id="KW-1185">Reference proteome</keyword>
<evidence type="ECO:0000256" key="1">
    <source>
        <dbReference type="SAM" id="MobiDB-lite"/>
    </source>
</evidence>
<feature type="compositionally biased region" description="Polar residues" evidence="1">
    <location>
        <begin position="1"/>
        <end position="22"/>
    </location>
</feature>
<dbReference type="Proteomes" id="UP000314294">
    <property type="component" value="Unassembled WGS sequence"/>
</dbReference>
<reference evidence="2 3" key="1">
    <citation type="submission" date="2019-03" db="EMBL/GenBank/DDBJ databases">
        <title>First draft genome of Liparis tanakae, snailfish: a comprehensive survey of snailfish specific genes.</title>
        <authorList>
            <person name="Kim W."/>
            <person name="Song I."/>
            <person name="Jeong J.-H."/>
            <person name="Kim D."/>
            <person name="Kim S."/>
            <person name="Ryu S."/>
            <person name="Song J.Y."/>
            <person name="Lee S.K."/>
        </authorList>
    </citation>
    <scope>NUCLEOTIDE SEQUENCE [LARGE SCALE GENOMIC DNA]</scope>
    <source>
        <tissue evidence="2">Muscle</tissue>
    </source>
</reference>
<evidence type="ECO:0000313" key="2">
    <source>
        <dbReference type="EMBL" id="TNN28346.1"/>
    </source>
</evidence>
<comment type="caution">
    <text evidence="2">The sequence shown here is derived from an EMBL/GenBank/DDBJ whole genome shotgun (WGS) entry which is preliminary data.</text>
</comment>
<protein>
    <submittedName>
        <fullName evidence="2">Uncharacterized protein</fullName>
    </submittedName>
</protein>
<dbReference type="EMBL" id="SRLO01006992">
    <property type="protein sequence ID" value="TNN28346.1"/>
    <property type="molecule type" value="Genomic_DNA"/>
</dbReference>